<evidence type="ECO:0000313" key="3">
    <source>
        <dbReference type="Proteomes" id="UP000005496"/>
    </source>
</evidence>
<dbReference type="AlphaFoldDB" id="D6SN78"/>
<name>D6SN78_9BACT</name>
<comment type="caution">
    <text evidence="2">The sequence shown here is derived from an EMBL/GenBank/DDBJ whole genome shotgun (WGS) entry which is preliminary data.</text>
</comment>
<sequence length="76" mass="8115">MPSSANYKQDPVDKSQTDALVSQSDSIAQHSKVDSGQTGVSSGRVVFAAYDSGYGRELWISDGTYEGTGLLKDIQL</sequence>
<evidence type="ECO:0000313" key="2">
    <source>
        <dbReference type="EMBL" id="EFI34204.1"/>
    </source>
</evidence>
<protein>
    <submittedName>
        <fullName evidence="2">Cycloinulo-oligosaccharide fructanotransferase</fullName>
    </submittedName>
</protein>
<organism evidence="2 3">
    <name type="scientific">Desulfonatronospira thiodismutans ASO3-1</name>
    <dbReference type="NCBI Taxonomy" id="555779"/>
    <lineage>
        <taxon>Bacteria</taxon>
        <taxon>Pseudomonadati</taxon>
        <taxon>Thermodesulfobacteriota</taxon>
        <taxon>Desulfovibrionia</taxon>
        <taxon>Desulfovibrionales</taxon>
        <taxon>Desulfonatronovibrionaceae</taxon>
        <taxon>Desulfonatronospira</taxon>
    </lineage>
</organism>
<dbReference type="GO" id="GO:0016740">
    <property type="term" value="F:transferase activity"/>
    <property type="evidence" value="ECO:0007669"/>
    <property type="project" value="UniProtKB-KW"/>
</dbReference>
<proteinExistence type="predicted"/>
<dbReference type="Proteomes" id="UP000005496">
    <property type="component" value="Unassembled WGS sequence"/>
</dbReference>
<dbReference type="RefSeq" id="WP_008869532.1">
    <property type="nucleotide sequence ID" value="NZ_ACJN02000002.1"/>
</dbReference>
<keyword evidence="3" id="KW-1185">Reference proteome</keyword>
<dbReference type="EMBL" id="ACJN02000002">
    <property type="protein sequence ID" value="EFI34204.1"/>
    <property type="molecule type" value="Genomic_DNA"/>
</dbReference>
<feature type="region of interest" description="Disordered" evidence="1">
    <location>
        <begin position="1"/>
        <end position="39"/>
    </location>
</feature>
<accession>D6SN78</accession>
<evidence type="ECO:0000256" key="1">
    <source>
        <dbReference type="SAM" id="MobiDB-lite"/>
    </source>
</evidence>
<feature type="compositionally biased region" description="Polar residues" evidence="1">
    <location>
        <begin position="17"/>
        <end position="39"/>
    </location>
</feature>
<gene>
    <name evidence="2" type="ORF">Dthio_PD1555</name>
</gene>
<dbReference type="OrthoDB" id="5242130at2"/>
<reference evidence="2" key="1">
    <citation type="submission" date="2010-05" db="EMBL/GenBank/DDBJ databases">
        <title>The draft genome of Desulfonatronospira thiodismutans ASO3-1.</title>
        <authorList>
            <consortium name="US DOE Joint Genome Institute (JGI-PGF)"/>
            <person name="Lucas S."/>
            <person name="Copeland A."/>
            <person name="Lapidus A."/>
            <person name="Cheng J.-F."/>
            <person name="Bruce D."/>
            <person name="Goodwin L."/>
            <person name="Pitluck S."/>
            <person name="Chertkov O."/>
            <person name="Brettin T."/>
            <person name="Detter J.C."/>
            <person name="Han C."/>
            <person name="Land M.L."/>
            <person name="Hauser L."/>
            <person name="Kyrpides N."/>
            <person name="Mikhailova N."/>
            <person name="Muyzer G."/>
            <person name="Woyke T."/>
        </authorList>
    </citation>
    <scope>NUCLEOTIDE SEQUENCE [LARGE SCALE GENOMIC DNA]</scope>
    <source>
        <strain evidence="2">ASO3-1</strain>
    </source>
</reference>